<dbReference type="EMBL" id="FOCO01000012">
    <property type="protein sequence ID" value="SEN36200.1"/>
    <property type="molecule type" value="Genomic_DNA"/>
</dbReference>
<dbReference type="InterPro" id="IPR023214">
    <property type="entry name" value="HAD_sf"/>
</dbReference>
<protein>
    <submittedName>
        <fullName evidence="1">HAD-superfamily class IIA hydrolase, TIGR01459</fullName>
    </submittedName>
</protein>
<dbReference type="AlphaFoldDB" id="A0A1H8FXE1"/>
<dbReference type="Pfam" id="PF13344">
    <property type="entry name" value="Hydrolase_6"/>
    <property type="match status" value="1"/>
</dbReference>
<dbReference type="STRING" id="1077947.SAMN05216227_101241"/>
<reference evidence="1 2" key="1">
    <citation type="submission" date="2016-10" db="EMBL/GenBank/DDBJ databases">
        <authorList>
            <person name="de Groot N.N."/>
        </authorList>
    </citation>
    <scope>NUCLEOTIDE SEQUENCE [LARGE SCALE GENOMIC DNA]</scope>
    <source>
        <strain evidence="1 2">CGMCC 1.10836</strain>
    </source>
</reference>
<accession>A0A1H8FXE1</accession>
<sequence length="297" mass="31902">MPDIVDNFSEISFRYRAIFCDLWGCVHDGHAPFPAAVAALQAYRAKGGVVILVSNAPRPKPSVIEQLDRIGVPRDAYDDVVTSGDASQYAYFSGAVGHKVHHIGPMPKDIAFFTEFADPALATLAATNPVEIVPLAEAEGIICTGPNEEFDETPDDYRAAFLLAKTKGLKFLCANPDIVVDLGDKRIYCAGALAQLYTEMGGTSLYFGKPHPPIYDLARRRLSDLIGQTESDDILCVGDGIDTDVLGAMQEGLDSLFLTEGLTAGQFGPADALDAGALDTWLEGGDRNPTYVMGLLR</sequence>
<evidence type="ECO:0000313" key="2">
    <source>
        <dbReference type="Proteomes" id="UP000183002"/>
    </source>
</evidence>
<dbReference type="Pfam" id="PF13242">
    <property type="entry name" value="Hydrolase_like"/>
    <property type="match status" value="1"/>
</dbReference>
<dbReference type="InterPro" id="IPR006357">
    <property type="entry name" value="HAD-SF_hydro_IIA"/>
</dbReference>
<dbReference type="SUPFAM" id="SSF56784">
    <property type="entry name" value="HAD-like"/>
    <property type="match status" value="1"/>
</dbReference>
<evidence type="ECO:0000313" key="1">
    <source>
        <dbReference type="EMBL" id="SEN36200.1"/>
    </source>
</evidence>
<dbReference type="GO" id="GO:0016791">
    <property type="term" value="F:phosphatase activity"/>
    <property type="evidence" value="ECO:0007669"/>
    <property type="project" value="TreeGrafter"/>
</dbReference>
<dbReference type="NCBIfam" id="TIGR01460">
    <property type="entry name" value="HAD-SF-IIA"/>
    <property type="match status" value="1"/>
</dbReference>
<proteinExistence type="predicted"/>
<dbReference type="GO" id="GO:0005737">
    <property type="term" value="C:cytoplasm"/>
    <property type="evidence" value="ECO:0007669"/>
    <property type="project" value="TreeGrafter"/>
</dbReference>
<keyword evidence="1" id="KW-0378">Hydrolase</keyword>
<dbReference type="CDD" id="cd07525">
    <property type="entry name" value="HAD_like"/>
    <property type="match status" value="1"/>
</dbReference>
<dbReference type="PANTHER" id="PTHR19288">
    <property type="entry name" value="4-NITROPHENYLPHOSPHATASE-RELATED"/>
    <property type="match status" value="1"/>
</dbReference>
<dbReference type="InterPro" id="IPR006356">
    <property type="entry name" value="HAD-SF_hydro_IIA_hyp3"/>
</dbReference>
<dbReference type="PANTHER" id="PTHR19288:SF90">
    <property type="entry name" value="OS08G0542600 PROTEIN"/>
    <property type="match status" value="1"/>
</dbReference>
<dbReference type="NCBIfam" id="TIGR01459">
    <property type="entry name" value="HAD-SF-IIA-hyp4"/>
    <property type="match status" value="1"/>
</dbReference>
<gene>
    <name evidence="1" type="ORF">SAMN05216227_101241</name>
</gene>
<dbReference type="RefSeq" id="WP_050518636.1">
    <property type="nucleotide sequence ID" value="NZ_FOCO01000012.1"/>
</dbReference>
<dbReference type="Gene3D" id="3.40.50.1000">
    <property type="entry name" value="HAD superfamily/HAD-like"/>
    <property type="match status" value="2"/>
</dbReference>
<dbReference type="Proteomes" id="UP000183002">
    <property type="component" value="Unassembled WGS sequence"/>
</dbReference>
<dbReference type="OrthoDB" id="9791073at2"/>
<name>A0A1H8FXE1_9RHOB</name>
<organism evidence="1 2">
    <name type="scientific">Pseudorhodobacter antarcticus</name>
    <dbReference type="NCBI Taxonomy" id="1077947"/>
    <lineage>
        <taxon>Bacteria</taxon>
        <taxon>Pseudomonadati</taxon>
        <taxon>Pseudomonadota</taxon>
        <taxon>Alphaproteobacteria</taxon>
        <taxon>Rhodobacterales</taxon>
        <taxon>Paracoccaceae</taxon>
        <taxon>Pseudorhodobacter</taxon>
    </lineage>
</organism>
<dbReference type="InterPro" id="IPR036412">
    <property type="entry name" value="HAD-like_sf"/>
</dbReference>
<keyword evidence="2" id="KW-1185">Reference proteome</keyword>